<protein>
    <recommendedName>
        <fullName evidence="6">Oligosaccharide repeat unit polymerase</fullName>
    </recommendedName>
</protein>
<sequence length="408" mass="46406">MELLTVFTWMMHFTLLLINSFISMRKPYWCKISVMLYCFYSVVVLVPFSFDFFGIPVTYTPSALVLSIYIITDLALLLSLFVVKENSSLNRDHLVVLNRNGIGCQVLLLMACLAQVYVLIKSYDLIFLPKDKFIIASSGRSMDLFFYHFPYDTILLGGLFFSPFKSKALKFFIAVVALATVCVSVISGYRHLAFLIFSYLILSRSNKIASPILVALLLTFIGEVSNYLKWYVHAALFKEGFELSEYLDYISRTYTFQPSPEQMAILTNLVLSLDLGKITNSLHVFANLLPFTSSLSPNAGKMLNSLGEVLQIPNGQGAAYNFQLFVLGTYGIGLIFMWFSMFFNWITKGSILTFVSLYISYSILRDEPSYWISQIKMALLLTFFVFALNQLEKMFRPAYSNFSKIGCS</sequence>
<feature type="transmembrane region" description="Helical" evidence="1">
    <location>
        <begin position="208"/>
        <end position="228"/>
    </location>
</feature>
<dbReference type="OrthoDB" id="9880398at2"/>
<evidence type="ECO:0000313" key="2">
    <source>
        <dbReference type="EMBL" id="KTD77121.1"/>
    </source>
</evidence>
<feature type="transmembrane region" description="Helical" evidence="1">
    <location>
        <begin position="63"/>
        <end position="82"/>
    </location>
</feature>
<evidence type="ECO:0000313" key="3">
    <source>
        <dbReference type="EMBL" id="STY21612.1"/>
    </source>
</evidence>
<feature type="transmembrane region" description="Helical" evidence="1">
    <location>
        <begin position="102"/>
        <end position="120"/>
    </location>
</feature>
<feature type="transmembrane region" description="Helical" evidence="1">
    <location>
        <begin position="171"/>
        <end position="202"/>
    </location>
</feature>
<feature type="transmembrane region" description="Helical" evidence="1">
    <location>
        <begin position="324"/>
        <end position="346"/>
    </location>
</feature>
<reference evidence="2 4" key="1">
    <citation type="submission" date="2015-11" db="EMBL/GenBank/DDBJ databases">
        <title>Genomic analysis of 38 Legionella species identifies large and diverse effector repertoires.</title>
        <authorList>
            <person name="Burstein D."/>
            <person name="Amaro F."/>
            <person name="Zusman T."/>
            <person name="Lifshitz Z."/>
            <person name="Cohen O."/>
            <person name="Gilbert J.A."/>
            <person name="Pupko T."/>
            <person name="Shuman H.A."/>
            <person name="Segal G."/>
        </authorList>
    </citation>
    <scope>NUCLEOTIDE SEQUENCE [LARGE SCALE GENOMIC DNA]</scope>
    <source>
        <strain evidence="2 4">SC-18-C9</strain>
    </source>
</reference>
<keyword evidence="1" id="KW-0472">Membrane</keyword>
<accession>A0A378L6R4</accession>
<gene>
    <name evidence="2" type="ORF">Lstg_2213</name>
    <name evidence="3" type="ORF">NCTC11991_00180</name>
</gene>
<keyword evidence="1" id="KW-1133">Transmembrane helix</keyword>
<proteinExistence type="predicted"/>
<evidence type="ECO:0000256" key="1">
    <source>
        <dbReference type="SAM" id="Phobius"/>
    </source>
</evidence>
<dbReference type="Proteomes" id="UP000054820">
    <property type="component" value="Unassembled WGS sequence"/>
</dbReference>
<feature type="transmembrane region" description="Helical" evidence="1">
    <location>
        <begin position="145"/>
        <end position="164"/>
    </location>
</feature>
<feature type="transmembrane region" description="Helical" evidence="1">
    <location>
        <begin position="34"/>
        <end position="57"/>
    </location>
</feature>
<dbReference type="RefSeq" id="WP_133129194.1">
    <property type="nucleotide sequence ID" value="NZ_CAAAIO010000011.1"/>
</dbReference>
<dbReference type="Proteomes" id="UP000255110">
    <property type="component" value="Unassembled WGS sequence"/>
</dbReference>
<organism evidence="3 5">
    <name type="scientific">Legionella steigerwaltii</name>
    <dbReference type="NCBI Taxonomy" id="460"/>
    <lineage>
        <taxon>Bacteria</taxon>
        <taxon>Pseudomonadati</taxon>
        <taxon>Pseudomonadota</taxon>
        <taxon>Gammaproteobacteria</taxon>
        <taxon>Legionellales</taxon>
        <taxon>Legionellaceae</taxon>
        <taxon>Legionella</taxon>
    </lineage>
</organism>
<name>A0A378L6R4_9GAMM</name>
<evidence type="ECO:0000313" key="4">
    <source>
        <dbReference type="Proteomes" id="UP000054820"/>
    </source>
</evidence>
<keyword evidence="1" id="KW-0812">Transmembrane</keyword>
<keyword evidence="4" id="KW-1185">Reference proteome</keyword>
<feature type="transmembrane region" description="Helical" evidence="1">
    <location>
        <begin position="370"/>
        <end position="388"/>
    </location>
</feature>
<evidence type="ECO:0000313" key="5">
    <source>
        <dbReference type="Proteomes" id="UP000255110"/>
    </source>
</evidence>
<dbReference type="EMBL" id="UGOY01000001">
    <property type="protein sequence ID" value="STY21612.1"/>
    <property type="molecule type" value="Genomic_DNA"/>
</dbReference>
<reference evidence="3 5" key="2">
    <citation type="submission" date="2018-06" db="EMBL/GenBank/DDBJ databases">
        <authorList>
            <consortium name="Pathogen Informatics"/>
            <person name="Doyle S."/>
        </authorList>
    </citation>
    <scope>NUCLEOTIDE SEQUENCE [LARGE SCALE GENOMIC DNA]</scope>
    <source>
        <strain evidence="3 5">NCTC11991</strain>
    </source>
</reference>
<feature type="transmembrane region" description="Helical" evidence="1">
    <location>
        <begin position="6"/>
        <end position="22"/>
    </location>
</feature>
<dbReference type="STRING" id="460.Lstg_2213"/>
<evidence type="ECO:0008006" key="6">
    <source>
        <dbReference type="Google" id="ProtNLM"/>
    </source>
</evidence>
<dbReference type="EMBL" id="LNYZ01000014">
    <property type="protein sequence ID" value="KTD77121.1"/>
    <property type="molecule type" value="Genomic_DNA"/>
</dbReference>
<dbReference type="AlphaFoldDB" id="A0A378L6R4"/>